<dbReference type="Pfam" id="PF01790">
    <property type="entry name" value="LGT"/>
    <property type="match status" value="1"/>
</dbReference>
<dbReference type="OrthoDB" id="871140at2"/>
<organism evidence="8 9">
    <name type="scientific">Clostridium disporicum</name>
    <dbReference type="NCBI Taxonomy" id="84024"/>
    <lineage>
        <taxon>Bacteria</taxon>
        <taxon>Bacillati</taxon>
        <taxon>Bacillota</taxon>
        <taxon>Clostridia</taxon>
        <taxon>Eubacteriales</taxon>
        <taxon>Clostridiaceae</taxon>
        <taxon>Clostridium</taxon>
    </lineage>
</organism>
<feature type="transmembrane region" description="Helical" evidence="7">
    <location>
        <begin position="166"/>
        <end position="189"/>
    </location>
</feature>
<keyword evidence="5 7" id="KW-1133">Transmembrane helix</keyword>
<evidence type="ECO:0000256" key="7">
    <source>
        <dbReference type="SAM" id="Phobius"/>
    </source>
</evidence>
<evidence type="ECO:0000256" key="3">
    <source>
        <dbReference type="ARBA" id="ARBA00022679"/>
    </source>
</evidence>
<keyword evidence="8" id="KW-0449">Lipoprotein</keyword>
<protein>
    <submittedName>
        <fullName evidence="8">Prolipoprotein diacylglyceryl transferase</fullName>
        <ecNumber evidence="8">2.4.99.-</ecNumber>
    </submittedName>
</protein>
<dbReference type="PANTHER" id="PTHR30589">
    <property type="entry name" value="PROLIPOPROTEIN DIACYLGLYCERYL TRANSFERASE"/>
    <property type="match status" value="1"/>
</dbReference>
<keyword evidence="4 7" id="KW-0812">Transmembrane</keyword>
<feature type="transmembrane region" description="Helical" evidence="7">
    <location>
        <begin position="44"/>
        <end position="65"/>
    </location>
</feature>
<evidence type="ECO:0000256" key="4">
    <source>
        <dbReference type="ARBA" id="ARBA00022692"/>
    </source>
</evidence>
<accession>A0A174LBE0</accession>
<dbReference type="EMBL" id="CYZX01000031">
    <property type="protein sequence ID" value="CUP20221.1"/>
    <property type="molecule type" value="Genomic_DNA"/>
</dbReference>
<feature type="transmembrane region" description="Helical" evidence="7">
    <location>
        <begin position="85"/>
        <end position="108"/>
    </location>
</feature>
<evidence type="ECO:0000256" key="1">
    <source>
        <dbReference type="ARBA" id="ARBA00007150"/>
    </source>
</evidence>
<evidence type="ECO:0000256" key="5">
    <source>
        <dbReference type="ARBA" id="ARBA00022989"/>
    </source>
</evidence>
<gene>
    <name evidence="8" type="primary">lgt_2</name>
    <name evidence="8" type="ORF">ERS852471_03190</name>
</gene>
<name>A0A174LBE0_9CLOT</name>
<dbReference type="Proteomes" id="UP000095594">
    <property type="component" value="Unassembled WGS sequence"/>
</dbReference>
<keyword evidence="3 8" id="KW-0808">Transferase</keyword>
<feature type="transmembrane region" description="Helical" evidence="7">
    <location>
        <begin position="223"/>
        <end position="247"/>
    </location>
</feature>
<dbReference type="GO" id="GO:0042158">
    <property type="term" value="P:lipoprotein biosynthetic process"/>
    <property type="evidence" value="ECO:0007669"/>
    <property type="project" value="InterPro"/>
</dbReference>
<evidence type="ECO:0000256" key="6">
    <source>
        <dbReference type="ARBA" id="ARBA00023136"/>
    </source>
</evidence>
<dbReference type="GO" id="GO:0005886">
    <property type="term" value="C:plasma membrane"/>
    <property type="evidence" value="ECO:0007669"/>
    <property type="project" value="InterPro"/>
</dbReference>
<dbReference type="GO" id="GO:0008961">
    <property type="term" value="F:phosphatidylglycerol-prolipoprotein diacylglyceryl transferase activity"/>
    <property type="evidence" value="ECO:0007669"/>
    <property type="project" value="InterPro"/>
</dbReference>
<reference evidence="8 9" key="1">
    <citation type="submission" date="2015-09" db="EMBL/GenBank/DDBJ databases">
        <authorList>
            <consortium name="Pathogen Informatics"/>
        </authorList>
    </citation>
    <scope>NUCLEOTIDE SEQUENCE [LARGE SCALE GENOMIC DNA]</scope>
    <source>
        <strain evidence="8 9">2789STDY5834856</strain>
    </source>
</reference>
<dbReference type="InterPro" id="IPR001640">
    <property type="entry name" value="Lgt"/>
</dbReference>
<evidence type="ECO:0000256" key="2">
    <source>
        <dbReference type="ARBA" id="ARBA00022475"/>
    </source>
</evidence>
<evidence type="ECO:0000313" key="8">
    <source>
        <dbReference type="EMBL" id="CUP20221.1"/>
    </source>
</evidence>
<keyword evidence="6 7" id="KW-0472">Membrane</keyword>
<keyword evidence="2" id="KW-1003">Cell membrane</keyword>
<evidence type="ECO:0000313" key="9">
    <source>
        <dbReference type="Proteomes" id="UP000095594"/>
    </source>
</evidence>
<feature type="transmembrane region" description="Helical" evidence="7">
    <location>
        <begin position="198"/>
        <end position="217"/>
    </location>
</feature>
<dbReference type="RefSeq" id="WP_055268285.1">
    <property type="nucleotide sequence ID" value="NZ_CABIXQ010000031.1"/>
</dbReference>
<dbReference type="PANTHER" id="PTHR30589:SF0">
    <property type="entry name" value="PHOSPHATIDYLGLYCEROL--PROLIPOPROTEIN DIACYLGLYCERYL TRANSFERASE"/>
    <property type="match status" value="1"/>
</dbReference>
<keyword evidence="8" id="KW-0328">Glycosyltransferase</keyword>
<feature type="transmembrane region" description="Helical" evidence="7">
    <location>
        <begin position="12"/>
        <end position="32"/>
    </location>
</feature>
<dbReference type="EC" id="2.4.99.-" evidence="8"/>
<dbReference type="AlphaFoldDB" id="A0A174LBE0"/>
<comment type="similarity">
    <text evidence="1">Belongs to the Lgt family.</text>
</comment>
<proteinExistence type="inferred from homology"/>
<sequence length="259" mass="30161">MNYFSFFNINIPSYSIMILIGLIIGNVFAFFIIKKRNLILDDFILIETYGLAFGMLGAKLLYLFICRKEIDFTRILDWNYIQPYIKGGFVFYGGFIGGLLGIYLIKIIHKIDVLKYLSELIFCIPLVHGFGRIGCYLSGCCYGIPYNGPFNIEYHNIPYTLCDVNLFPIQLVEAISLFLLAMIFFYLILKYRGSIKLILYYFISYSILRFFIEFYRYDSARGGIWILSTSQWISLIILIISIIILIFNRNLCTKVTNAR</sequence>